<dbReference type="STRING" id="172713.GCA_001705305_05272"/>
<keyword evidence="12" id="KW-1185">Reference proteome</keyword>
<evidence type="ECO:0000259" key="10">
    <source>
        <dbReference type="Pfam" id="PF25198"/>
    </source>
</evidence>
<dbReference type="AlphaFoldDB" id="A0A222WUA6"/>
<dbReference type="InterPro" id="IPR046953">
    <property type="entry name" value="Spore_GerAC-like_C"/>
</dbReference>
<dbReference type="GO" id="GO:0016020">
    <property type="term" value="C:membrane"/>
    <property type="evidence" value="ECO:0007669"/>
    <property type="project" value="UniProtKB-SubCell"/>
</dbReference>
<feature type="signal peptide" evidence="8">
    <location>
        <begin position="1"/>
        <end position="19"/>
    </location>
</feature>
<dbReference type="RefSeq" id="WP_094156630.1">
    <property type="nucleotide sequence ID" value="NZ_CP020028.1"/>
</dbReference>
<evidence type="ECO:0000256" key="3">
    <source>
        <dbReference type="ARBA" id="ARBA00022544"/>
    </source>
</evidence>
<dbReference type="KEGG" id="pkb:B4V02_23550"/>
<comment type="subcellular location">
    <subcellularLocation>
        <location evidence="1">Membrane</location>
        <topology evidence="1">Lipid-anchor</topology>
    </subcellularLocation>
</comment>
<name>A0A222WUA6_9BACL</name>
<keyword evidence="4 8" id="KW-0732">Signal</keyword>
<accession>A0A222WUA6</accession>
<reference evidence="11 12" key="1">
    <citation type="submission" date="2017-03" db="EMBL/GenBank/DDBJ databases">
        <title>Complete genome sequence of Paenibacillus Kribbensis producing bioflocculants.</title>
        <authorList>
            <person name="Lee H.-G."/>
            <person name="Oh H.-M."/>
        </authorList>
    </citation>
    <scope>NUCLEOTIDE SEQUENCE [LARGE SCALE GENOMIC DNA]</scope>
    <source>
        <strain evidence="11 12">AM49</strain>
    </source>
</reference>
<evidence type="ECO:0000259" key="9">
    <source>
        <dbReference type="Pfam" id="PF05504"/>
    </source>
</evidence>
<dbReference type="Gene3D" id="3.30.300.210">
    <property type="entry name" value="Nutrient germinant receptor protein C, domain 3"/>
    <property type="match status" value="1"/>
</dbReference>
<evidence type="ECO:0000256" key="4">
    <source>
        <dbReference type="ARBA" id="ARBA00022729"/>
    </source>
</evidence>
<feature type="domain" description="Spore germination GerAC-like C-terminal" evidence="9">
    <location>
        <begin position="224"/>
        <end position="390"/>
    </location>
</feature>
<comment type="similarity">
    <text evidence="2">Belongs to the GerABKC lipoprotein family.</text>
</comment>
<keyword evidence="5" id="KW-0472">Membrane</keyword>
<protein>
    <submittedName>
        <fullName evidence="11">Spore gernimation protein GerC</fullName>
    </submittedName>
</protein>
<keyword evidence="6" id="KW-0564">Palmitate</keyword>
<dbReference type="Proteomes" id="UP000214666">
    <property type="component" value="Chromosome"/>
</dbReference>
<evidence type="ECO:0000256" key="7">
    <source>
        <dbReference type="ARBA" id="ARBA00023288"/>
    </source>
</evidence>
<dbReference type="Pfam" id="PF05504">
    <property type="entry name" value="Spore_GerAC"/>
    <property type="match status" value="1"/>
</dbReference>
<evidence type="ECO:0000256" key="1">
    <source>
        <dbReference type="ARBA" id="ARBA00004635"/>
    </source>
</evidence>
<keyword evidence="3" id="KW-0309">Germination</keyword>
<organism evidence="11 12">
    <name type="scientific">Paenibacillus kribbensis</name>
    <dbReference type="NCBI Taxonomy" id="172713"/>
    <lineage>
        <taxon>Bacteria</taxon>
        <taxon>Bacillati</taxon>
        <taxon>Bacillota</taxon>
        <taxon>Bacilli</taxon>
        <taxon>Bacillales</taxon>
        <taxon>Paenibacillaceae</taxon>
        <taxon>Paenibacillus</taxon>
    </lineage>
</organism>
<evidence type="ECO:0000313" key="12">
    <source>
        <dbReference type="Proteomes" id="UP000214666"/>
    </source>
</evidence>
<dbReference type="Pfam" id="PF25198">
    <property type="entry name" value="Spore_GerAC_N"/>
    <property type="match status" value="1"/>
</dbReference>
<feature type="domain" description="Spore germination protein N-terminal" evidence="10">
    <location>
        <begin position="24"/>
        <end position="197"/>
    </location>
</feature>
<dbReference type="OrthoDB" id="9816067at2"/>
<evidence type="ECO:0000256" key="5">
    <source>
        <dbReference type="ARBA" id="ARBA00023136"/>
    </source>
</evidence>
<keyword evidence="7" id="KW-0449">Lipoprotein</keyword>
<gene>
    <name evidence="11" type="ORF">B4V02_23550</name>
</gene>
<evidence type="ECO:0000256" key="2">
    <source>
        <dbReference type="ARBA" id="ARBA00007886"/>
    </source>
</evidence>
<sequence>MKRKAACLLLILTMTMLLTGCWNRTELNELAIAVGMGIDKLGDQFQVSVQVVDPGQVSAKSGGGIGRAPTTLYTAKAETIFEAVRKMTKTSPRKIYFSHLRICVIGETMATDGMAKALDFMSRDHHFRTDFYLVLSKDTSAEDVLKILTPLDPIPANDLFSALEISEKSWSPSMTVTLDELIAALTNQGIEPVLTGLQIVGNKEAGETKDNVEKIAPPTQLEYSGMAVFKKDKLIGWLNEDESRGYNYITGKVKSSVGFVGCPGGGKVVTEIIRTQTTIKGAVNRGEPRINIKMQVEANVGEVECTDLDLTKVSTIYDIEKREEEKLEEIMRASVRKAQKSYKSDIFGFGEAIRRANPKAWNTLKNNWGREYFADLPVNIKVNFKLRRLGTIGSSFLNDVKE</sequence>
<dbReference type="InterPro" id="IPR038501">
    <property type="entry name" value="Spore_GerAC_C_sf"/>
</dbReference>
<dbReference type="InterPro" id="IPR057336">
    <property type="entry name" value="GerAC_N"/>
</dbReference>
<evidence type="ECO:0000313" key="11">
    <source>
        <dbReference type="EMBL" id="ASR49444.1"/>
    </source>
</evidence>
<dbReference type="GO" id="GO:0009847">
    <property type="term" value="P:spore germination"/>
    <property type="evidence" value="ECO:0007669"/>
    <property type="project" value="InterPro"/>
</dbReference>
<dbReference type="PROSITE" id="PS51257">
    <property type="entry name" value="PROKAR_LIPOPROTEIN"/>
    <property type="match status" value="1"/>
</dbReference>
<evidence type="ECO:0000256" key="8">
    <source>
        <dbReference type="SAM" id="SignalP"/>
    </source>
</evidence>
<dbReference type="NCBIfam" id="TIGR02887">
    <property type="entry name" value="spore_ger_x_C"/>
    <property type="match status" value="1"/>
</dbReference>
<dbReference type="PANTHER" id="PTHR35789">
    <property type="entry name" value="SPORE GERMINATION PROTEIN B3"/>
    <property type="match status" value="1"/>
</dbReference>
<evidence type="ECO:0000256" key="6">
    <source>
        <dbReference type="ARBA" id="ARBA00023139"/>
    </source>
</evidence>
<proteinExistence type="inferred from homology"/>
<feature type="chain" id="PRO_5038796154" evidence="8">
    <location>
        <begin position="20"/>
        <end position="402"/>
    </location>
</feature>
<dbReference type="EMBL" id="CP020028">
    <property type="protein sequence ID" value="ASR49444.1"/>
    <property type="molecule type" value="Genomic_DNA"/>
</dbReference>
<dbReference type="PANTHER" id="PTHR35789:SF1">
    <property type="entry name" value="SPORE GERMINATION PROTEIN B3"/>
    <property type="match status" value="1"/>
</dbReference>
<dbReference type="InterPro" id="IPR008844">
    <property type="entry name" value="Spore_GerAC-like"/>
</dbReference>